<dbReference type="InterPro" id="IPR038461">
    <property type="entry name" value="Schlafen_AlbA_2_dom_sf"/>
</dbReference>
<dbReference type="EMBL" id="JACJKH010000023">
    <property type="protein sequence ID" value="MBM6745056.1"/>
    <property type="molecule type" value="Genomic_DNA"/>
</dbReference>
<dbReference type="InterPro" id="IPR011991">
    <property type="entry name" value="ArsR-like_HTH"/>
</dbReference>
<gene>
    <name evidence="3" type="ORF">H6A32_12230</name>
</gene>
<dbReference type="Pfam" id="PF13749">
    <property type="entry name" value="HATPase_c_4"/>
    <property type="match status" value="1"/>
</dbReference>
<dbReference type="Gene3D" id="1.10.10.10">
    <property type="entry name" value="Winged helix-like DNA-binding domain superfamily/Winged helix DNA-binding domain"/>
    <property type="match status" value="1"/>
</dbReference>
<organism evidence="3 4">
    <name type="scientific">Drancourtella massiliensis</name>
    <dbReference type="NCBI Taxonomy" id="1632013"/>
    <lineage>
        <taxon>Bacteria</taxon>
        <taxon>Bacillati</taxon>
        <taxon>Bacillota</taxon>
        <taxon>Clostridia</taxon>
        <taxon>Eubacteriales</taxon>
        <taxon>Oscillospiraceae</taxon>
        <taxon>Drancourtella</taxon>
    </lineage>
</organism>
<keyword evidence="4" id="KW-1185">Reference proteome</keyword>
<evidence type="ECO:0000313" key="3">
    <source>
        <dbReference type="EMBL" id="MBM6745056.1"/>
    </source>
</evidence>
<dbReference type="PANTHER" id="PTHR30595">
    <property type="entry name" value="GLPR-RELATED TRANSCRIPTIONAL REPRESSOR"/>
    <property type="match status" value="1"/>
</dbReference>
<dbReference type="PANTHER" id="PTHR30595:SF6">
    <property type="entry name" value="SCHLAFEN ALBA-2 DOMAIN-CONTAINING PROTEIN"/>
    <property type="match status" value="1"/>
</dbReference>
<dbReference type="RefSeq" id="WP_204864461.1">
    <property type="nucleotide sequence ID" value="NZ_JACJKH010000023.1"/>
</dbReference>
<accession>A0ABS2EJA8</accession>
<dbReference type="Gene3D" id="3.30.950.30">
    <property type="entry name" value="Schlafen, AAA domain"/>
    <property type="match status" value="1"/>
</dbReference>
<evidence type="ECO:0000256" key="1">
    <source>
        <dbReference type="SAM" id="MobiDB-lite"/>
    </source>
</evidence>
<comment type="caution">
    <text evidence="3">The sequence shown here is derived from an EMBL/GenBank/DDBJ whole genome shotgun (WGS) entry which is preliminary data.</text>
</comment>
<dbReference type="InterPro" id="IPR036388">
    <property type="entry name" value="WH-like_DNA-bd_sf"/>
</dbReference>
<dbReference type="CDD" id="cd00090">
    <property type="entry name" value="HTH_ARSR"/>
    <property type="match status" value="1"/>
</dbReference>
<feature type="domain" description="Schlafen AlbA-2" evidence="2">
    <location>
        <begin position="14"/>
        <end position="122"/>
    </location>
</feature>
<feature type="compositionally biased region" description="Low complexity" evidence="1">
    <location>
        <begin position="358"/>
        <end position="375"/>
    </location>
</feature>
<dbReference type="InterPro" id="IPR038475">
    <property type="entry name" value="RecG_C_sf"/>
</dbReference>
<protein>
    <submittedName>
        <fullName evidence="3">DNA binding domain-containing protein</fullName>
    </submittedName>
</protein>
<feature type="region of interest" description="Disordered" evidence="1">
    <location>
        <begin position="354"/>
        <end position="379"/>
    </location>
</feature>
<dbReference type="Pfam" id="PF04326">
    <property type="entry name" value="SLFN_AlbA_2"/>
    <property type="match status" value="1"/>
</dbReference>
<proteinExistence type="predicted"/>
<dbReference type="InterPro" id="IPR007421">
    <property type="entry name" value="Schlafen_AlbA_2_dom"/>
</dbReference>
<dbReference type="Gene3D" id="3.30.565.60">
    <property type="match status" value="1"/>
</dbReference>
<dbReference type="Pfam" id="PF13412">
    <property type="entry name" value="HTH_24"/>
    <property type="match status" value="1"/>
</dbReference>
<name>A0ABS2EJA8_9FIRM</name>
<dbReference type="InterPro" id="IPR036390">
    <property type="entry name" value="WH_DNA-bd_sf"/>
</dbReference>
<dbReference type="Proteomes" id="UP000775686">
    <property type="component" value="Unassembled WGS sequence"/>
</dbReference>
<evidence type="ECO:0000313" key="4">
    <source>
        <dbReference type="Proteomes" id="UP000775686"/>
    </source>
</evidence>
<evidence type="ECO:0000259" key="2">
    <source>
        <dbReference type="Pfam" id="PF04326"/>
    </source>
</evidence>
<dbReference type="SUPFAM" id="SSF46785">
    <property type="entry name" value="Winged helix' DNA-binding domain"/>
    <property type="match status" value="1"/>
</dbReference>
<sequence length="438" mass="50141">MDSKAIKEILDIGETIAVEFKRCGNGIESDVYETVCSFLNRFGGDIFLGVLDDGTVLGVPENAAADMVRNFISCVSNPALFTPTVYLSPKVLKYEGKTIIHIHVLPSAEVHSYKKIIYDRIDMLPKLRIMAENQSNGSGHPWSRMTDDELLKSARLYSIDRVTGEQGFNLAAVMLLGKDDVILDIVPAYVTDALLRRVNIDRYDDREIIQTNLIESYERLMEFGRKHLLDKFFLEDDQRKSLRNIITREMIANTLIHREYTSSYQAKFVIEKERMYVENANRASQNIVITPDNMEPIPKNPIIASFFRNIGYADQLGSGVRNLFKYSKFYSGNDPEFIEGDIFKIIVPLDEGNREEQTTQSVTQTTQSVTQTTQSKENDPEKNIMELIEQNPFLSQKQMAEKLNLNKNTLKYYIKKMKEKGVIERVGTNRKGKWIVKS</sequence>
<reference evidence="3 4" key="1">
    <citation type="journal article" date="2021" name="Sci. Rep.">
        <title>The distribution of antibiotic resistance genes in chicken gut microbiota commensals.</title>
        <authorList>
            <person name="Juricova H."/>
            <person name="Matiasovicova J."/>
            <person name="Kubasova T."/>
            <person name="Cejkova D."/>
            <person name="Rychlik I."/>
        </authorList>
    </citation>
    <scope>NUCLEOTIDE SEQUENCE [LARGE SCALE GENOMIC DNA]</scope>
    <source>
        <strain evidence="3 4">An770</strain>
    </source>
</reference>